<evidence type="ECO:0000313" key="3">
    <source>
        <dbReference type="Proteomes" id="UP000708576"/>
    </source>
</evidence>
<feature type="non-terminal residue" evidence="2">
    <location>
        <position position="1"/>
    </location>
</feature>
<comment type="caution">
    <text evidence="2">The sequence shown here is derived from an EMBL/GenBank/DDBJ whole genome shotgun (WGS) entry which is preliminary data.</text>
</comment>
<accession>A0ABS5K453</accession>
<keyword evidence="1" id="KW-0175">Coiled coil</keyword>
<evidence type="ECO:0000256" key="1">
    <source>
        <dbReference type="SAM" id="Coils"/>
    </source>
</evidence>
<dbReference type="Proteomes" id="UP000708576">
    <property type="component" value="Unassembled WGS sequence"/>
</dbReference>
<protein>
    <submittedName>
        <fullName evidence="2">Uncharacterized protein</fullName>
    </submittedName>
</protein>
<organism evidence="2 3">
    <name type="scientific">Carboxylicivirga linearis</name>
    <dbReference type="NCBI Taxonomy" id="1628157"/>
    <lineage>
        <taxon>Bacteria</taxon>
        <taxon>Pseudomonadati</taxon>
        <taxon>Bacteroidota</taxon>
        <taxon>Bacteroidia</taxon>
        <taxon>Marinilabiliales</taxon>
        <taxon>Marinilabiliaceae</taxon>
        <taxon>Carboxylicivirga</taxon>
    </lineage>
</organism>
<feature type="coiled-coil region" evidence="1">
    <location>
        <begin position="161"/>
        <end position="225"/>
    </location>
</feature>
<proteinExistence type="predicted"/>
<dbReference type="EMBL" id="JAGUCO010000068">
    <property type="protein sequence ID" value="MBS2101274.1"/>
    <property type="molecule type" value="Genomic_DNA"/>
</dbReference>
<gene>
    <name evidence="2" type="ORF">KEM10_23515</name>
</gene>
<reference evidence="2 3" key="1">
    <citation type="journal article" date="2015" name="Int. J. Syst. Evol. Microbiol.">
        <title>Carboxylicivirga linearis sp. nov., isolated from a sea cucumber culture pond.</title>
        <authorList>
            <person name="Wang F.Q."/>
            <person name="Zhou Y.X."/>
            <person name="Lin X.Z."/>
            <person name="Chen G.J."/>
            <person name="Du Z.J."/>
        </authorList>
    </citation>
    <scope>NUCLEOTIDE SEQUENCE [LARGE SCALE GENOMIC DNA]</scope>
    <source>
        <strain evidence="2 3">FB218</strain>
    </source>
</reference>
<sequence>TMKEKQSNMQDAIYKNLQENKNYAYEIRVESNSGHILIVPRTNNIEAFTENIESAKDIARQEGKNIKVCIYRGMSPKAGKVEEYPITLSENKTNSSSNQSQIEQAIETALQKHKMAGNNSFMGNLDGISQLFGALTGIETDKENTGNSFNGLAGLLGAVSNARHENTLMQFEKKLNDYKQETLIETLQKQVKDLSIERDTLKEQNTKLEKANSEYVSEISDLETRLAGYSNTEIIKRVATGVLSGIGSKLLAGSPKAAELLGLTKHELQSALGFIEEEASSNQSHTPEANVQVEELHPPQTEQQKQLFKAIDDTANALKQGDINFAYYMITIIGNCMDSQELTESIVHHLEEEKQRMNMENEMQNTSEEEQ</sequence>
<keyword evidence="3" id="KW-1185">Reference proteome</keyword>
<name>A0ABS5K453_9BACT</name>
<dbReference type="RefSeq" id="WP_212220744.1">
    <property type="nucleotide sequence ID" value="NZ_JAGUCO010000068.1"/>
</dbReference>
<evidence type="ECO:0000313" key="2">
    <source>
        <dbReference type="EMBL" id="MBS2101274.1"/>
    </source>
</evidence>